<sequence>MTAEPPPSSENPDAMRDSSLRVRLLDEKPSADAKPPTDTEVRRTVLVSLAVCSFYIVISSSMVFVNKALSYTYHFKTTNVLLLFQMLFTVALLRFLRDVLHLIDFANFDLVTARQVAPVSIFYSLNAAVALVALRELSVPSYTLIKRLAPLLTVFLEALLLHRFATRAIVISLLVMSSGTVLAANADLSSSNFAWLLGFASCFFQALYLTFVKRSGVDTGMNSFGILYYHSILSLPCISCIALAVGEISPALAFENWTSPSFLVVLVASLFMGLLLNYALFLCTELTSPTSTVVSGQVKAMAQTAIGTFTFGGVDMNSRYLAGTMLNITGGFMYAFAKLRSIRERS</sequence>
<dbReference type="Proteomes" id="UP000012073">
    <property type="component" value="Unassembled WGS sequence"/>
</dbReference>
<evidence type="ECO:0000256" key="5">
    <source>
        <dbReference type="SAM" id="Phobius"/>
    </source>
</evidence>
<feature type="transmembrane region" description="Helical" evidence="5">
    <location>
        <begin position="116"/>
        <end position="137"/>
    </location>
</feature>
<keyword evidence="4 5" id="KW-0472">Membrane</keyword>
<comment type="subcellular location">
    <subcellularLocation>
        <location evidence="1">Membrane</location>
        <topology evidence="1">Multi-pass membrane protein</topology>
    </subcellularLocation>
</comment>
<feature type="domain" description="Sugar phosphate transporter" evidence="6">
    <location>
        <begin position="50"/>
        <end position="334"/>
    </location>
</feature>
<proteinExistence type="predicted"/>
<dbReference type="GeneID" id="17324749"/>
<evidence type="ECO:0000256" key="3">
    <source>
        <dbReference type="ARBA" id="ARBA00022989"/>
    </source>
</evidence>
<keyword evidence="8" id="KW-1185">Reference proteome</keyword>
<feature type="transmembrane region" description="Helical" evidence="5">
    <location>
        <begin position="168"/>
        <end position="186"/>
    </location>
</feature>
<keyword evidence="2 5" id="KW-0812">Transmembrane</keyword>
<evidence type="ECO:0000259" key="6">
    <source>
        <dbReference type="Pfam" id="PF03151"/>
    </source>
</evidence>
<dbReference type="EMBL" id="HG001819">
    <property type="protein sequence ID" value="CDF37214.1"/>
    <property type="molecule type" value="Genomic_DNA"/>
</dbReference>
<dbReference type="PhylomeDB" id="R7QGJ4"/>
<dbReference type="OrthoDB" id="417037at2759"/>
<feature type="transmembrane region" description="Helical" evidence="5">
    <location>
        <begin position="77"/>
        <end position="96"/>
    </location>
</feature>
<gene>
    <name evidence="7" type="ORF">CHC_T00005337001</name>
</gene>
<evidence type="ECO:0000256" key="2">
    <source>
        <dbReference type="ARBA" id="ARBA00022692"/>
    </source>
</evidence>
<feature type="transmembrane region" description="Helical" evidence="5">
    <location>
        <begin position="261"/>
        <end position="281"/>
    </location>
</feature>
<accession>R7QGJ4</accession>
<dbReference type="InterPro" id="IPR004853">
    <property type="entry name" value="Sugar_P_trans_dom"/>
</dbReference>
<protein>
    <recommendedName>
        <fullName evidence="6">Sugar phosphate transporter domain-containing protein</fullName>
    </recommendedName>
</protein>
<name>R7QGJ4_CHOCR</name>
<organism evidence="7 8">
    <name type="scientific">Chondrus crispus</name>
    <name type="common">Carrageen Irish moss</name>
    <name type="synonym">Polymorpha crispa</name>
    <dbReference type="NCBI Taxonomy" id="2769"/>
    <lineage>
        <taxon>Eukaryota</taxon>
        <taxon>Rhodophyta</taxon>
        <taxon>Florideophyceae</taxon>
        <taxon>Rhodymeniophycidae</taxon>
        <taxon>Gigartinales</taxon>
        <taxon>Gigartinaceae</taxon>
        <taxon>Chondrus</taxon>
    </lineage>
</organism>
<dbReference type="InterPro" id="IPR050186">
    <property type="entry name" value="TPT_transporter"/>
</dbReference>
<feature type="transmembrane region" description="Helical" evidence="5">
    <location>
        <begin position="232"/>
        <end position="254"/>
    </location>
</feature>
<dbReference type="GO" id="GO:0016020">
    <property type="term" value="C:membrane"/>
    <property type="evidence" value="ECO:0007669"/>
    <property type="project" value="UniProtKB-SubCell"/>
</dbReference>
<keyword evidence="3 5" id="KW-1133">Transmembrane helix</keyword>
<feature type="transmembrane region" description="Helical" evidence="5">
    <location>
        <begin position="45"/>
        <end position="65"/>
    </location>
</feature>
<evidence type="ECO:0000313" key="7">
    <source>
        <dbReference type="EMBL" id="CDF37214.1"/>
    </source>
</evidence>
<dbReference type="KEGG" id="ccp:CHC_T00005337001"/>
<reference evidence="8" key="1">
    <citation type="journal article" date="2013" name="Proc. Natl. Acad. Sci. U.S.A.">
        <title>Genome structure and metabolic features in the red seaweed Chondrus crispus shed light on evolution of the Archaeplastida.</title>
        <authorList>
            <person name="Collen J."/>
            <person name="Porcel B."/>
            <person name="Carre W."/>
            <person name="Ball S.G."/>
            <person name="Chaparro C."/>
            <person name="Tonon T."/>
            <person name="Barbeyron T."/>
            <person name="Michel G."/>
            <person name="Noel B."/>
            <person name="Valentin K."/>
            <person name="Elias M."/>
            <person name="Artiguenave F."/>
            <person name="Arun A."/>
            <person name="Aury J.M."/>
            <person name="Barbosa-Neto J.F."/>
            <person name="Bothwell J.H."/>
            <person name="Bouget F.Y."/>
            <person name="Brillet L."/>
            <person name="Cabello-Hurtado F."/>
            <person name="Capella-Gutierrez S."/>
            <person name="Charrier B."/>
            <person name="Cladiere L."/>
            <person name="Cock J.M."/>
            <person name="Coelho S.M."/>
            <person name="Colleoni C."/>
            <person name="Czjzek M."/>
            <person name="Da Silva C."/>
            <person name="Delage L."/>
            <person name="Denoeud F."/>
            <person name="Deschamps P."/>
            <person name="Dittami S.M."/>
            <person name="Gabaldon T."/>
            <person name="Gachon C.M."/>
            <person name="Groisillier A."/>
            <person name="Herve C."/>
            <person name="Jabbari K."/>
            <person name="Katinka M."/>
            <person name="Kloareg B."/>
            <person name="Kowalczyk N."/>
            <person name="Labadie K."/>
            <person name="Leblanc C."/>
            <person name="Lopez P.J."/>
            <person name="McLachlan D.H."/>
            <person name="Meslet-Cladiere L."/>
            <person name="Moustafa A."/>
            <person name="Nehr Z."/>
            <person name="Nyvall Collen P."/>
            <person name="Panaud O."/>
            <person name="Partensky F."/>
            <person name="Poulain J."/>
            <person name="Rensing S.A."/>
            <person name="Rousvoal S."/>
            <person name="Samson G."/>
            <person name="Symeonidi A."/>
            <person name="Weissenbach J."/>
            <person name="Zambounis A."/>
            <person name="Wincker P."/>
            <person name="Boyen C."/>
        </authorList>
    </citation>
    <scope>NUCLEOTIDE SEQUENCE [LARGE SCALE GENOMIC DNA]</scope>
    <source>
        <strain evidence="8">cv. Stackhouse</strain>
    </source>
</reference>
<feature type="transmembrane region" description="Helical" evidence="5">
    <location>
        <begin position="193"/>
        <end position="212"/>
    </location>
</feature>
<evidence type="ECO:0000313" key="8">
    <source>
        <dbReference type="Proteomes" id="UP000012073"/>
    </source>
</evidence>
<dbReference type="Pfam" id="PF03151">
    <property type="entry name" value="TPT"/>
    <property type="match status" value="1"/>
</dbReference>
<dbReference type="OMA" id="LMFYCNI"/>
<dbReference type="RefSeq" id="XP_005717033.1">
    <property type="nucleotide sequence ID" value="XM_005716976.1"/>
</dbReference>
<dbReference type="Gramene" id="CDF37214">
    <property type="protein sequence ID" value="CDF37214"/>
    <property type="gene ID" value="CHC_T00005337001"/>
</dbReference>
<evidence type="ECO:0000256" key="1">
    <source>
        <dbReference type="ARBA" id="ARBA00004141"/>
    </source>
</evidence>
<evidence type="ECO:0000256" key="4">
    <source>
        <dbReference type="ARBA" id="ARBA00023136"/>
    </source>
</evidence>
<dbReference type="PANTHER" id="PTHR11132">
    <property type="entry name" value="SOLUTE CARRIER FAMILY 35"/>
    <property type="match status" value="1"/>
</dbReference>
<dbReference type="AlphaFoldDB" id="R7QGJ4"/>